<protein>
    <recommendedName>
        <fullName evidence="3">Proteasome assembly chaperone 2</fullName>
    </recommendedName>
</protein>
<organism evidence="1 2">
    <name type="scientific">Dreissena polymorpha</name>
    <name type="common">Zebra mussel</name>
    <name type="synonym">Mytilus polymorpha</name>
    <dbReference type="NCBI Taxonomy" id="45954"/>
    <lineage>
        <taxon>Eukaryota</taxon>
        <taxon>Metazoa</taxon>
        <taxon>Spiralia</taxon>
        <taxon>Lophotrochozoa</taxon>
        <taxon>Mollusca</taxon>
        <taxon>Bivalvia</taxon>
        <taxon>Autobranchia</taxon>
        <taxon>Heteroconchia</taxon>
        <taxon>Euheterodonta</taxon>
        <taxon>Imparidentia</taxon>
        <taxon>Neoheterodontei</taxon>
        <taxon>Myida</taxon>
        <taxon>Dreissenoidea</taxon>
        <taxon>Dreissenidae</taxon>
        <taxon>Dreissena</taxon>
    </lineage>
</organism>
<dbReference type="EMBL" id="JAIWYP010000008">
    <property type="protein sequence ID" value="KAH3783965.1"/>
    <property type="molecule type" value="Genomic_DNA"/>
</dbReference>
<evidence type="ECO:0000313" key="2">
    <source>
        <dbReference type="Proteomes" id="UP000828390"/>
    </source>
</evidence>
<evidence type="ECO:0000313" key="1">
    <source>
        <dbReference type="EMBL" id="KAH3783965.1"/>
    </source>
</evidence>
<sequence>MKLENYISRLRQQLQQQSTIMPYRNHVVPLEPTVEPEEFRLKKTVFLGYTDVNAGSIRALLGISMKREYYDVQIPELCKARVAVELPGILDPRDKPYSPLQVWNLKYEQFSVIFVNTILKPETCHHVCSWIVDMCTSSCVDKLVVLSALRVDVPSSHVSSHVSRDPIYEKTINDMPLTNCLSLPGESRMTDPFLSTLIQMIHVGFVPTCFLVVPAHRAWPGTARDEDGSKEVIRTFQRTINGATKISFDEKLSFKLIYKGEKITNSASTIYN</sequence>
<name>A0A9D4IRI9_DREPO</name>
<comment type="caution">
    <text evidence="1">The sequence shown here is derived from an EMBL/GenBank/DDBJ whole genome shotgun (WGS) entry which is preliminary data.</text>
</comment>
<evidence type="ECO:0008006" key="3">
    <source>
        <dbReference type="Google" id="ProtNLM"/>
    </source>
</evidence>
<keyword evidence="2" id="KW-1185">Reference proteome</keyword>
<proteinExistence type="predicted"/>
<reference evidence="1" key="1">
    <citation type="journal article" date="2019" name="bioRxiv">
        <title>The Genome of the Zebra Mussel, Dreissena polymorpha: A Resource for Invasive Species Research.</title>
        <authorList>
            <person name="McCartney M.A."/>
            <person name="Auch B."/>
            <person name="Kono T."/>
            <person name="Mallez S."/>
            <person name="Zhang Y."/>
            <person name="Obille A."/>
            <person name="Becker A."/>
            <person name="Abrahante J.E."/>
            <person name="Garbe J."/>
            <person name="Badalamenti J.P."/>
            <person name="Herman A."/>
            <person name="Mangelson H."/>
            <person name="Liachko I."/>
            <person name="Sullivan S."/>
            <person name="Sone E.D."/>
            <person name="Koren S."/>
            <person name="Silverstein K.A.T."/>
            <person name="Beckman K.B."/>
            <person name="Gohl D.M."/>
        </authorList>
    </citation>
    <scope>NUCLEOTIDE SEQUENCE</scope>
    <source>
        <strain evidence="1">Duluth1</strain>
        <tissue evidence="1">Whole animal</tissue>
    </source>
</reference>
<reference evidence="1" key="2">
    <citation type="submission" date="2020-11" db="EMBL/GenBank/DDBJ databases">
        <authorList>
            <person name="McCartney M.A."/>
            <person name="Auch B."/>
            <person name="Kono T."/>
            <person name="Mallez S."/>
            <person name="Becker A."/>
            <person name="Gohl D.M."/>
            <person name="Silverstein K.A.T."/>
            <person name="Koren S."/>
            <person name="Bechman K.B."/>
            <person name="Herman A."/>
            <person name="Abrahante J.E."/>
            <person name="Garbe J."/>
        </authorList>
    </citation>
    <scope>NUCLEOTIDE SEQUENCE</scope>
    <source>
        <strain evidence="1">Duluth1</strain>
        <tissue evidence="1">Whole animal</tissue>
    </source>
</reference>
<dbReference type="OrthoDB" id="9989228at2759"/>
<dbReference type="AlphaFoldDB" id="A0A9D4IRI9"/>
<dbReference type="Proteomes" id="UP000828390">
    <property type="component" value="Unassembled WGS sequence"/>
</dbReference>
<accession>A0A9D4IRI9</accession>
<gene>
    <name evidence="1" type="ORF">DPMN_161915</name>
</gene>